<dbReference type="InterPro" id="IPR021256">
    <property type="entry name" value="DUF2808"/>
</dbReference>
<dbReference type="EMBL" id="PVWP01000012">
    <property type="protein sequence ID" value="PSB36070.1"/>
    <property type="molecule type" value="Genomic_DNA"/>
</dbReference>
<reference evidence="1 2" key="1">
    <citation type="submission" date="2018-03" db="EMBL/GenBank/DDBJ databases">
        <title>The ancient ancestry and fast evolution of plastids.</title>
        <authorList>
            <person name="Moore K.R."/>
            <person name="Magnabosco C."/>
            <person name="Momper L."/>
            <person name="Gold D.A."/>
            <person name="Bosak T."/>
            <person name="Fournier G.P."/>
        </authorList>
    </citation>
    <scope>NUCLEOTIDE SEQUENCE [LARGE SCALE GENOMIC DNA]</scope>
    <source>
        <strain evidence="1 2">CCALA 015</strain>
    </source>
</reference>
<dbReference type="Pfam" id="PF10989">
    <property type="entry name" value="DUF2808"/>
    <property type="match status" value="1"/>
</dbReference>
<gene>
    <name evidence="1" type="ORF">C7B81_14920</name>
</gene>
<evidence type="ECO:0008006" key="3">
    <source>
        <dbReference type="Google" id="ProtNLM"/>
    </source>
</evidence>
<accession>A0ABX5F5T6</accession>
<evidence type="ECO:0000313" key="1">
    <source>
        <dbReference type="EMBL" id="PSB36070.1"/>
    </source>
</evidence>
<proteinExistence type="predicted"/>
<comment type="caution">
    <text evidence="1">The sequence shown here is derived from an EMBL/GenBank/DDBJ whole genome shotgun (WGS) entry which is preliminary data.</text>
</comment>
<evidence type="ECO:0000313" key="2">
    <source>
        <dbReference type="Proteomes" id="UP000238218"/>
    </source>
</evidence>
<sequence length="203" mass="21354">MAPVPVESMADDSAPASLGGLRRLVPPLAALTLAMAAAAPAAPAAPAQEPGGRTQFLRAPWKVTLTSYTTNVGQSPAEYFFTLSLEAGAGASLGGLTIQQIRGADWQFPFAVERTRAFLGVPRREGPRIPVQAGFDPAARRFNLSFPEPVPPGATVTVSLRPWTNPVQADTYLFQVTAIPAGPGPVPSPVGVGTLRIYQPNEW</sequence>
<name>A0ABX5F5T6_9CHRO</name>
<dbReference type="Proteomes" id="UP000238218">
    <property type="component" value="Unassembled WGS sequence"/>
</dbReference>
<protein>
    <recommendedName>
        <fullName evidence="3">DUF2808 domain-containing protein</fullName>
    </recommendedName>
</protein>
<organism evidence="1 2">
    <name type="scientific">Aphanothece cf. minutissima CCALA 015</name>
    <dbReference type="NCBI Taxonomy" id="2107695"/>
    <lineage>
        <taxon>Bacteria</taxon>
        <taxon>Bacillati</taxon>
        <taxon>Cyanobacteriota</taxon>
        <taxon>Cyanophyceae</taxon>
        <taxon>Oscillatoriophycideae</taxon>
        <taxon>Chroococcales</taxon>
        <taxon>Aphanothecaceae</taxon>
        <taxon>Aphanothece</taxon>
    </lineage>
</organism>
<keyword evidence="2" id="KW-1185">Reference proteome</keyword>